<dbReference type="Gene3D" id="2.170.190.11">
    <property type="entry name" value="Molybdopterin biosynthesis moea protein, domain 3"/>
    <property type="match status" value="1"/>
</dbReference>
<comment type="caution">
    <text evidence="4">The sequence shown here is derived from an EMBL/GenBank/DDBJ whole genome shotgun (WGS) entry which is preliminary data.</text>
</comment>
<dbReference type="GO" id="GO:0005829">
    <property type="term" value="C:cytosol"/>
    <property type="evidence" value="ECO:0007669"/>
    <property type="project" value="TreeGrafter"/>
</dbReference>
<comment type="catalytic activity">
    <reaction evidence="1">
        <text>adenylyl-molybdopterin + molybdate = Mo-molybdopterin + AMP + H(+)</text>
        <dbReference type="Rhea" id="RHEA:35047"/>
        <dbReference type="ChEBI" id="CHEBI:15378"/>
        <dbReference type="ChEBI" id="CHEBI:36264"/>
        <dbReference type="ChEBI" id="CHEBI:62727"/>
        <dbReference type="ChEBI" id="CHEBI:71302"/>
        <dbReference type="ChEBI" id="CHEBI:456215"/>
    </reaction>
</comment>
<evidence type="ECO:0000313" key="5">
    <source>
        <dbReference type="Proteomes" id="UP000292781"/>
    </source>
</evidence>
<evidence type="ECO:0000256" key="1">
    <source>
        <dbReference type="RuleBase" id="RU365090"/>
    </source>
</evidence>
<dbReference type="InterPro" id="IPR005110">
    <property type="entry name" value="MoeA_linker/N"/>
</dbReference>
<dbReference type="GO" id="GO:0006777">
    <property type="term" value="P:Mo-molybdopterin cofactor biosynthetic process"/>
    <property type="evidence" value="ECO:0007669"/>
    <property type="project" value="UniProtKB-UniRule"/>
</dbReference>
<sequence length="366" mass="35770">MPEAAGFVPRIAVAEVVAAWIAGTAPLAARSLPLAEAAGAVAAEPVTAPGSLPASAIALIDGRAVMALETLGASPYAPAELSRSLAVAAGDAVPPPFDAVAATDEGTATTADVALGPGTALRRSGADAGAGTVLIPAGTRLGARALAIAAAAGLGSLSVRQARVVLAADGGGDDPVIALVRGFLAARGVVTTVVALAEAGTASALEPDLMLLFGGAAIGATDPALNAAVAAPGWRAIGRPALRPGETQIAGRIGGAPALVLPSRVDEALAAGLALIAPLLDARARAAPDPRATVRPLARKLVSAIGWTELALFAAVPDGGAWEPLGVGLLPAATLVRATHWSLLPPESEGHDAATPHAADPWPDGL</sequence>
<keyword evidence="1" id="KW-0479">Metal-binding</keyword>
<keyword evidence="1" id="KW-0501">Molybdenum cofactor biosynthesis</keyword>
<comment type="pathway">
    <text evidence="1">Cofactor biosynthesis; molybdopterin biosynthesis.</text>
</comment>
<dbReference type="InterPro" id="IPR036135">
    <property type="entry name" value="MoeA_linker/N_sf"/>
</dbReference>
<proteinExistence type="inferred from homology"/>
<comment type="similarity">
    <text evidence="1">Belongs to the MoeA family.</text>
</comment>
<dbReference type="GO" id="GO:0061599">
    <property type="term" value="F:molybdopterin molybdotransferase activity"/>
    <property type="evidence" value="ECO:0007669"/>
    <property type="project" value="UniProtKB-UniRule"/>
</dbReference>
<dbReference type="Pfam" id="PF03453">
    <property type="entry name" value="MoeA_N"/>
    <property type="match status" value="1"/>
</dbReference>
<keyword evidence="1" id="KW-0460">Magnesium</keyword>
<dbReference type="OrthoDB" id="8435302at2"/>
<comment type="cofactor">
    <cofactor evidence="1">
        <name>Mg(2+)</name>
        <dbReference type="ChEBI" id="CHEBI:18420"/>
    </cofactor>
</comment>
<dbReference type="SUPFAM" id="SSF63882">
    <property type="entry name" value="MoeA N-terminal region -like"/>
    <property type="match status" value="1"/>
</dbReference>
<dbReference type="EMBL" id="SJFN01000011">
    <property type="protein sequence ID" value="TBW38422.1"/>
    <property type="molecule type" value="Genomic_DNA"/>
</dbReference>
<keyword evidence="5" id="KW-1185">Reference proteome</keyword>
<dbReference type="AlphaFoldDB" id="A0A4Q9VRM3"/>
<dbReference type="RefSeq" id="WP_131308580.1">
    <property type="nucleotide sequence ID" value="NZ_SJFN01000011.1"/>
</dbReference>
<dbReference type="Gene3D" id="3.40.980.10">
    <property type="entry name" value="MoaB/Mog-like domain"/>
    <property type="match status" value="1"/>
</dbReference>
<dbReference type="SUPFAM" id="SSF53218">
    <property type="entry name" value="Molybdenum cofactor biosynthesis proteins"/>
    <property type="match status" value="1"/>
</dbReference>
<keyword evidence="1" id="KW-0808">Transferase</keyword>
<evidence type="ECO:0000313" key="4">
    <source>
        <dbReference type="EMBL" id="TBW38422.1"/>
    </source>
</evidence>
<comment type="function">
    <text evidence="1">Catalyzes the insertion of molybdate into adenylated molybdopterin with the concomitant release of AMP.</text>
</comment>
<evidence type="ECO:0000259" key="3">
    <source>
        <dbReference type="Pfam" id="PF03453"/>
    </source>
</evidence>
<organism evidence="4 5">
    <name type="scientific">Siculibacillus lacustris</name>
    <dbReference type="NCBI Taxonomy" id="1549641"/>
    <lineage>
        <taxon>Bacteria</taxon>
        <taxon>Pseudomonadati</taxon>
        <taxon>Pseudomonadota</taxon>
        <taxon>Alphaproteobacteria</taxon>
        <taxon>Hyphomicrobiales</taxon>
        <taxon>Ancalomicrobiaceae</taxon>
        <taxon>Siculibacillus</taxon>
    </lineage>
</organism>
<keyword evidence="1" id="KW-0500">Molybdenum</keyword>
<dbReference type="EC" id="2.10.1.1" evidence="1"/>
<feature type="domain" description="MoeA N-terminal and linker" evidence="3">
    <location>
        <begin position="13"/>
        <end position="153"/>
    </location>
</feature>
<dbReference type="UniPathway" id="UPA00344"/>
<protein>
    <recommendedName>
        <fullName evidence="1">Molybdopterin molybdenumtransferase</fullName>
        <ecNumber evidence="1">2.10.1.1</ecNumber>
    </recommendedName>
</protein>
<dbReference type="PANTHER" id="PTHR10192">
    <property type="entry name" value="MOLYBDOPTERIN BIOSYNTHESIS PROTEIN"/>
    <property type="match status" value="1"/>
</dbReference>
<dbReference type="PANTHER" id="PTHR10192:SF5">
    <property type="entry name" value="GEPHYRIN"/>
    <property type="match status" value="1"/>
</dbReference>
<dbReference type="InterPro" id="IPR036425">
    <property type="entry name" value="MoaB/Mog-like_dom_sf"/>
</dbReference>
<accession>A0A4Q9VRM3</accession>
<dbReference type="GO" id="GO:0046872">
    <property type="term" value="F:metal ion binding"/>
    <property type="evidence" value="ECO:0007669"/>
    <property type="project" value="UniProtKB-UniRule"/>
</dbReference>
<dbReference type="Proteomes" id="UP000292781">
    <property type="component" value="Unassembled WGS sequence"/>
</dbReference>
<dbReference type="InterPro" id="IPR038987">
    <property type="entry name" value="MoeA-like"/>
</dbReference>
<name>A0A4Q9VRM3_9HYPH</name>
<evidence type="ECO:0000256" key="2">
    <source>
        <dbReference type="SAM" id="MobiDB-lite"/>
    </source>
</evidence>
<gene>
    <name evidence="4" type="ORF">EYW49_09120</name>
</gene>
<dbReference type="Gene3D" id="3.90.105.10">
    <property type="entry name" value="Molybdopterin biosynthesis moea protein, domain 2"/>
    <property type="match status" value="1"/>
</dbReference>
<feature type="region of interest" description="Disordered" evidence="2">
    <location>
        <begin position="346"/>
        <end position="366"/>
    </location>
</feature>
<reference evidence="4 5" key="1">
    <citation type="submission" date="2019-02" db="EMBL/GenBank/DDBJ databases">
        <title>Siculibacillus lacustris gen. nov., sp. nov., a new rosette-forming bacterium isolated from a freshwater crater lake (Lake St. Ana, Romania).</title>
        <authorList>
            <person name="Felfoldi T."/>
            <person name="Marton Z."/>
            <person name="Szabo A."/>
            <person name="Mentes A."/>
            <person name="Boka K."/>
            <person name="Marialigeti K."/>
            <person name="Mathe I."/>
            <person name="Koncz M."/>
            <person name="Schumann P."/>
            <person name="Toth E."/>
        </authorList>
    </citation>
    <scope>NUCLEOTIDE SEQUENCE [LARGE SCALE GENOMIC DNA]</scope>
    <source>
        <strain evidence="4 5">SA-279</strain>
    </source>
</reference>